<gene>
    <name evidence="6" type="primary">rplJ</name>
    <name evidence="7" type="ORF">DBW97_04050</name>
</gene>
<dbReference type="EMBL" id="QOPD01000006">
    <property type="protein sequence ID" value="RCL37969.1"/>
    <property type="molecule type" value="Genomic_DNA"/>
</dbReference>
<dbReference type="PROSITE" id="PS01109">
    <property type="entry name" value="RIBOSOMAL_L10"/>
    <property type="match status" value="1"/>
</dbReference>
<keyword evidence="6" id="KW-0694">RNA-binding</keyword>
<dbReference type="AlphaFoldDB" id="A0A368BKW7"/>
<dbReference type="Proteomes" id="UP000252147">
    <property type="component" value="Unassembled WGS sequence"/>
</dbReference>
<dbReference type="InterPro" id="IPR043141">
    <property type="entry name" value="Ribosomal_uL10-like_sf"/>
</dbReference>
<reference evidence="7 8" key="1">
    <citation type="journal article" date="2018" name="Microbiome">
        <title>Fine metagenomic profile of the Mediterranean stratified and mixed water columns revealed by assembly and recruitment.</title>
        <authorList>
            <person name="Haro-Moreno J.M."/>
            <person name="Lopez-Perez M."/>
            <person name="De La Torre J.R."/>
            <person name="Picazo A."/>
            <person name="Camacho A."/>
            <person name="Rodriguez-Valera F."/>
        </authorList>
    </citation>
    <scope>NUCLEOTIDE SEQUENCE [LARGE SCALE GENOMIC DNA]</scope>
    <source>
        <strain evidence="7">MED-G83</strain>
    </source>
</reference>
<sequence>MALSVEDKKKIVSDVKEMAAEASSLVLADARGLTVSEATELRSEAHKAHVKFRVAKNTLVKLGLKDTTYEGIDDYLNGPTMLAFSYDEPGAAAKILKKFAKDNENLNIKGISIDGMHLDASEIDRLATLPTFEEAISKFAGLLKAPLGKIASLMNEVPSKLARTLVAVKEQKS</sequence>
<dbReference type="InterPro" id="IPR047865">
    <property type="entry name" value="Ribosomal_uL10_bac_type"/>
</dbReference>
<dbReference type="InterPro" id="IPR002363">
    <property type="entry name" value="Ribosomal_uL10_CS_bac"/>
</dbReference>
<dbReference type="Pfam" id="PF00466">
    <property type="entry name" value="Ribosomal_L10"/>
    <property type="match status" value="1"/>
</dbReference>
<dbReference type="CDD" id="cd05797">
    <property type="entry name" value="Ribosomal_L10"/>
    <property type="match status" value="1"/>
</dbReference>
<evidence type="ECO:0000256" key="3">
    <source>
        <dbReference type="ARBA" id="ARBA00022980"/>
    </source>
</evidence>
<protein>
    <recommendedName>
        <fullName evidence="5 6">Large ribosomal subunit protein uL10</fullName>
    </recommendedName>
</protein>
<keyword evidence="6" id="KW-0699">rRNA-binding</keyword>
<evidence type="ECO:0000313" key="7">
    <source>
        <dbReference type="EMBL" id="RCL37969.1"/>
    </source>
</evidence>
<evidence type="ECO:0000256" key="2">
    <source>
        <dbReference type="ARBA" id="ARBA00008889"/>
    </source>
</evidence>
<dbReference type="InterPro" id="IPR022973">
    <property type="entry name" value="Ribosomal_uL10_bac"/>
</dbReference>
<dbReference type="Gene3D" id="3.30.70.1730">
    <property type="match status" value="1"/>
</dbReference>
<dbReference type="GO" id="GO:0003735">
    <property type="term" value="F:structural constituent of ribosome"/>
    <property type="evidence" value="ECO:0007669"/>
    <property type="project" value="InterPro"/>
</dbReference>
<evidence type="ECO:0000313" key="8">
    <source>
        <dbReference type="Proteomes" id="UP000252147"/>
    </source>
</evidence>
<comment type="caution">
    <text evidence="7">The sequence shown here is derived from an EMBL/GenBank/DDBJ whole genome shotgun (WGS) entry which is preliminary data.</text>
</comment>
<evidence type="ECO:0000256" key="1">
    <source>
        <dbReference type="ARBA" id="ARBA00002633"/>
    </source>
</evidence>
<dbReference type="InterPro" id="IPR001790">
    <property type="entry name" value="Ribosomal_uL10"/>
</dbReference>
<organism evidence="7 8">
    <name type="scientific">SAR86 cluster bacterium</name>
    <dbReference type="NCBI Taxonomy" id="2030880"/>
    <lineage>
        <taxon>Bacteria</taxon>
        <taxon>Pseudomonadati</taxon>
        <taxon>Pseudomonadota</taxon>
        <taxon>Gammaproteobacteria</taxon>
        <taxon>SAR86 cluster</taxon>
    </lineage>
</organism>
<dbReference type="GO" id="GO:0006412">
    <property type="term" value="P:translation"/>
    <property type="evidence" value="ECO:0007669"/>
    <property type="project" value="UniProtKB-UniRule"/>
</dbReference>
<proteinExistence type="inferred from homology"/>
<keyword evidence="3 6" id="KW-0689">Ribosomal protein</keyword>
<comment type="similarity">
    <text evidence="2 6">Belongs to the universal ribosomal protein uL10 family.</text>
</comment>
<comment type="function">
    <text evidence="1 6">Forms part of the ribosomal stalk, playing a central role in the interaction of the ribosome with GTP-bound translation factors.</text>
</comment>
<accession>A0A368BKW7</accession>
<dbReference type="PANTHER" id="PTHR11560">
    <property type="entry name" value="39S RIBOSOMAL PROTEIN L10, MITOCHONDRIAL"/>
    <property type="match status" value="1"/>
</dbReference>
<evidence type="ECO:0000256" key="6">
    <source>
        <dbReference type="HAMAP-Rule" id="MF_00362"/>
    </source>
</evidence>
<dbReference type="SUPFAM" id="SSF160369">
    <property type="entry name" value="Ribosomal protein L10-like"/>
    <property type="match status" value="1"/>
</dbReference>
<dbReference type="GO" id="GO:0070180">
    <property type="term" value="F:large ribosomal subunit rRNA binding"/>
    <property type="evidence" value="ECO:0007669"/>
    <property type="project" value="UniProtKB-UniRule"/>
</dbReference>
<name>A0A368BKW7_9GAMM</name>
<dbReference type="GO" id="GO:0015934">
    <property type="term" value="C:large ribosomal subunit"/>
    <property type="evidence" value="ECO:0007669"/>
    <property type="project" value="InterPro"/>
</dbReference>
<keyword evidence="4 6" id="KW-0687">Ribonucleoprotein</keyword>
<evidence type="ECO:0000256" key="4">
    <source>
        <dbReference type="ARBA" id="ARBA00023274"/>
    </source>
</evidence>
<dbReference type="Gene3D" id="6.10.250.290">
    <property type="match status" value="1"/>
</dbReference>
<dbReference type="NCBIfam" id="NF000955">
    <property type="entry name" value="PRK00099.1-1"/>
    <property type="match status" value="1"/>
</dbReference>
<comment type="subunit">
    <text evidence="6">Part of the ribosomal stalk of the 50S ribosomal subunit. The N-terminus interacts with L11 and the large rRNA to form the base of the stalk. The C-terminus forms an elongated spine to which L12 dimers bind in a sequential fashion forming a multimeric L10(L12)X complex.</text>
</comment>
<evidence type="ECO:0000256" key="5">
    <source>
        <dbReference type="ARBA" id="ARBA00035202"/>
    </source>
</evidence>
<dbReference type="HAMAP" id="MF_00362">
    <property type="entry name" value="Ribosomal_uL10"/>
    <property type="match status" value="1"/>
</dbReference>